<protein>
    <submittedName>
        <fullName evidence="1">Uncharacterized protein</fullName>
    </submittedName>
</protein>
<evidence type="ECO:0000313" key="2">
    <source>
        <dbReference type="Proteomes" id="UP000192610"/>
    </source>
</evidence>
<comment type="caution">
    <text evidence="1">The sequence shown here is derived from an EMBL/GenBank/DDBJ whole genome shotgun (WGS) entry which is preliminary data.</text>
</comment>
<dbReference type="AlphaFoldDB" id="A0A1V9EJC0"/>
<keyword evidence="2" id="KW-1185">Reference proteome</keyword>
<dbReference type="RefSeq" id="WP_081201851.1">
    <property type="nucleotide sequence ID" value="NZ_FOCZ01000020.1"/>
</dbReference>
<accession>A0A1V9EJC0</accession>
<proteinExistence type="predicted"/>
<organism evidence="1 2">
    <name type="scientific">Niastella yeongjuensis</name>
    <dbReference type="NCBI Taxonomy" id="354355"/>
    <lineage>
        <taxon>Bacteria</taxon>
        <taxon>Pseudomonadati</taxon>
        <taxon>Bacteroidota</taxon>
        <taxon>Chitinophagia</taxon>
        <taxon>Chitinophagales</taxon>
        <taxon>Chitinophagaceae</taxon>
        <taxon>Niastella</taxon>
    </lineage>
</organism>
<sequence length="196" mass="22443">MKLLLPSLLFLCSFTQTQDRIVFKTRSGDKIIVSNDIIHYSGNPVSKTIEAIVYNSKYNRLIEQNSRILLFLEIDGRPNYNTIKAFDLKKLKATELAEVVYNDKTQGIGSAPFTDMDGDGKMEFGGFDLTEWYDSKDSIYYNPSQYYEISDGKVKFDSSLTRKMDIKVNGVYLSKPLDKDRNCCVVIKKPKTKSIR</sequence>
<name>A0A1V9EJC0_9BACT</name>
<dbReference type="EMBL" id="LVXG01000024">
    <property type="protein sequence ID" value="OQP46223.1"/>
    <property type="molecule type" value="Genomic_DNA"/>
</dbReference>
<evidence type="ECO:0000313" key="1">
    <source>
        <dbReference type="EMBL" id="OQP46223.1"/>
    </source>
</evidence>
<dbReference type="Proteomes" id="UP000192610">
    <property type="component" value="Unassembled WGS sequence"/>
</dbReference>
<reference evidence="2" key="1">
    <citation type="submission" date="2016-04" db="EMBL/GenBank/DDBJ databases">
        <authorList>
            <person name="Chen L."/>
            <person name="Zhuang W."/>
            <person name="Wang G."/>
        </authorList>
    </citation>
    <scope>NUCLEOTIDE SEQUENCE [LARGE SCALE GENOMIC DNA]</scope>
    <source>
        <strain evidence="2">17621</strain>
    </source>
</reference>
<gene>
    <name evidence="1" type="ORF">A4H97_31160</name>
</gene>
<dbReference type="OrthoDB" id="661040at2"/>